<gene>
    <name evidence="1" type="ORF">GcC1_041021</name>
</gene>
<dbReference type="AlphaFoldDB" id="A0A420IZG7"/>
<accession>A0A420IZG7</accession>
<proteinExistence type="predicted"/>
<dbReference type="EMBL" id="MCBR01004200">
    <property type="protein sequence ID" value="RKF79883.1"/>
    <property type="molecule type" value="Genomic_DNA"/>
</dbReference>
<dbReference type="Proteomes" id="UP000285405">
    <property type="component" value="Unassembled WGS sequence"/>
</dbReference>
<reference evidence="1 2" key="1">
    <citation type="journal article" date="2018" name="BMC Genomics">
        <title>Comparative genome analyses reveal sequence features reflecting distinct modes of host-adaptation between dicot and monocot powdery mildew.</title>
        <authorList>
            <person name="Wu Y."/>
            <person name="Ma X."/>
            <person name="Pan Z."/>
            <person name="Kale S.D."/>
            <person name="Song Y."/>
            <person name="King H."/>
            <person name="Zhang Q."/>
            <person name="Presley C."/>
            <person name="Deng X."/>
            <person name="Wei C.I."/>
            <person name="Xiao S."/>
        </authorList>
    </citation>
    <scope>NUCLEOTIDE SEQUENCE [LARGE SCALE GENOMIC DNA]</scope>
    <source>
        <strain evidence="1">UCSC1</strain>
    </source>
</reference>
<evidence type="ECO:0000313" key="2">
    <source>
        <dbReference type="Proteomes" id="UP000285405"/>
    </source>
</evidence>
<organism evidence="1 2">
    <name type="scientific">Golovinomyces cichoracearum</name>
    <dbReference type="NCBI Taxonomy" id="62708"/>
    <lineage>
        <taxon>Eukaryota</taxon>
        <taxon>Fungi</taxon>
        <taxon>Dikarya</taxon>
        <taxon>Ascomycota</taxon>
        <taxon>Pezizomycotina</taxon>
        <taxon>Leotiomycetes</taxon>
        <taxon>Erysiphales</taxon>
        <taxon>Erysiphaceae</taxon>
        <taxon>Golovinomyces</taxon>
    </lineage>
</organism>
<name>A0A420IZG7_9PEZI</name>
<evidence type="ECO:0000313" key="1">
    <source>
        <dbReference type="EMBL" id="RKF79883.1"/>
    </source>
</evidence>
<comment type="caution">
    <text evidence="1">The sequence shown here is derived from an EMBL/GenBank/DDBJ whole genome shotgun (WGS) entry which is preliminary data.</text>
</comment>
<protein>
    <submittedName>
        <fullName evidence="1">Uncharacterized protein</fullName>
    </submittedName>
</protein>
<sequence>MSEHRSQALEVIYLDYLPKFKIEKLDGNGTEDTRRWLMDFKAEFRDYKLKVPAETNFWVEALLRETDKEAAKWMDSTPHIKRIIDNCEEVTAGDASYLEQALRVSV</sequence>
<dbReference type="OrthoDB" id="3595120at2759"/>